<evidence type="ECO:0000313" key="1">
    <source>
        <dbReference type="EMBL" id="EDR96591.1"/>
    </source>
</evidence>
<gene>
    <name evidence="1" type="ORF">ANACAC_03214</name>
</gene>
<dbReference type="HOGENOM" id="CLU_3228769_0_0_9"/>
<proteinExistence type="predicted"/>
<dbReference type="AlphaFoldDB" id="B0MGX7"/>
<reference evidence="1" key="2">
    <citation type="submission" date="2013-11" db="EMBL/GenBank/DDBJ databases">
        <title>Draft genome sequence of Anaerostipes caccae (DSM 14662).</title>
        <authorList>
            <person name="Sudarsanam P."/>
            <person name="Ley R."/>
            <person name="Guruge J."/>
            <person name="Turnbaugh P.J."/>
            <person name="Mahowald M."/>
            <person name="Liep D."/>
            <person name="Gordon J."/>
        </authorList>
    </citation>
    <scope>NUCLEOTIDE SEQUENCE</scope>
    <source>
        <strain evidence="1">DSM 14662</strain>
    </source>
</reference>
<comment type="caution">
    <text evidence="1">The sequence shown here is derived from an EMBL/GenBank/DDBJ whole genome shotgun (WGS) entry which is preliminary data.</text>
</comment>
<accession>B0MGX7</accession>
<dbReference type="Proteomes" id="UP000004935">
    <property type="component" value="Unassembled WGS sequence"/>
</dbReference>
<keyword evidence="2" id="KW-1185">Reference proteome</keyword>
<protein>
    <submittedName>
        <fullName evidence="1">Uncharacterized protein</fullName>
    </submittedName>
</protein>
<organism evidence="1 2">
    <name type="scientific">Anaerostipes caccae (strain DSM 14662 / CCUG 47493 / JCM 13470 / NCIMB 13811 / L1-92)</name>
    <dbReference type="NCBI Taxonomy" id="411490"/>
    <lineage>
        <taxon>Bacteria</taxon>
        <taxon>Bacillati</taxon>
        <taxon>Bacillota</taxon>
        <taxon>Clostridia</taxon>
        <taxon>Lachnospirales</taxon>
        <taxon>Lachnospiraceae</taxon>
        <taxon>Anaerostipes</taxon>
    </lineage>
</organism>
<evidence type="ECO:0000313" key="2">
    <source>
        <dbReference type="Proteomes" id="UP000004935"/>
    </source>
</evidence>
<sequence>MPHSSQRDSKKIYKRINQPHENSKFSWGFCFVEKYKVLLKYTI</sequence>
<dbReference type="EMBL" id="ABAX03000024">
    <property type="protein sequence ID" value="EDR96591.1"/>
    <property type="molecule type" value="Genomic_DNA"/>
</dbReference>
<reference evidence="1" key="1">
    <citation type="submission" date="2007-11" db="EMBL/GenBank/DDBJ databases">
        <authorList>
            <person name="Fulton L."/>
            <person name="Clifton S."/>
            <person name="Fulton B."/>
            <person name="Xu J."/>
            <person name="Minx P."/>
            <person name="Pepin K.H."/>
            <person name="Johnson M."/>
            <person name="Thiruvilangam P."/>
            <person name="Bhonagiri V."/>
            <person name="Nash W.E."/>
            <person name="Mardis E.R."/>
            <person name="Wilson R.K."/>
        </authorList>
    </citation>
    <scope>NUCLEOTIDE SEQUENCE [LARGE SCALE GENOMIC DNA]</scope>
    <source>
        <strain evidence="1">DSM 14662</strain>
    </source>
</reference>
<name>B0MGX7_ANACD</name>
<dbReference type="STRING" id="411490.ANACAC_03214"/>